<evidence type="ECO:0000313" key="3">
    <source>
        <dbReference type="Proteomes" id="UP000587991"/>
    </source>
</evidence>
<sequence length="142" mass="15827">MLVRLLYASRAQQPITGELLESLMTTARKSNASHGITGVLCHTDRVFMQLLEGSRDDVSSLYHRIAADSRHSQVTLLQYVETTERHFFNWSMGQVNLERVNPSLLLKYAPRAELDPFSMSGSSAMKLLDELIATAAVVGRCS</sequence>
<dbReference type="GO" id="GO:0071949">
    <property type="term" value="F:FAD binding"/>
    <property type="evidence" value="ECO:0007669"/>
    <property type="project" value="InterPro"/>
</dbReference>
<organism evidence="2 3">
    <name type="scientific">Leeia aquatica</name>
    <dbReference type="NCBI Taxonomy" id="2725557"/>
    <lineage>
        <taxon>Bacteria</taxon>
        <taxon>Pseudomonadati</taxon>
        <taxon>Pseudomonadota</taxon>
        <taxon>Betaproteobacteria</taxon>
        <taxon>Neisseriales</taxon>
        <taxon>Leeiaceae</taxon>
        <taxon>Leeia</taxon>
    </lineage>
</organism>
<feature type="domain" description="BLUF" evidence="1">
    <location>
        <begin position="2"/>
        <end position="93"/>
    </location>
</feature>
<dbReference type="PROSITE" id="PS50925">
    <property type="entry name" value="BLUF"/>
    <property type="match status" value="1"/>
</dbReference>
<name>A0A847S8H3_9NEIS</name>
<dbReference type="AlphaFoldDB" id="A0A847S8H3"/>
<gene>
    <name evidence="2" type="ORF">HF682_00545</name>
</gene>
<dbReference type="Proteomes" id="UP000587991">
    <property type="component" value="Unassembled WGS sequence"/>
</dbReference>
<dbReference type="Gene3D" id="3.30.70.100">
    <property type="match status" value="1"/>
</dbReference>
<accession>A0A847S8H3</accession>
<keyword evidence="3" id="KW-1185">Reference proteome</keyword>
<evidence type="ECO:0000259" key="1">
    <source>
        <dbReference type="PROSITE" id="PS50925"/>
    </source>
</evidence>
<comment type="caution">
    <text evidence="2">The sequence shown here is derived from an EMBL/GenBank/DDBJ whole genome shotgun (WGS) entry which is preliminary data.</text>
</comment>
<dbReference type="SMART" id="SM01034">
    <property type="entry name" value="BLUF"/>
    <property type="match status" value="1"/>
</dbReference>
<proteinExistence type="predicted"/>
<dbReference type="Pfam" id="PF04940">
    <property type="entry name" value="BLUF"/>
    <property type="match status" value="1"/>
</dbReference>
<dbReference type="SUPFAM" id="SSF54975">
    <property type="entry name" value="Acylphosphatase/BLUF domain-like"/>
    <property type="match status" value="1"/>
</dbReference>
<dbReference type="RefSeq" id="WP_168875316.1">
    <property type="nucleotide sequence ID" value="NZ_JABAIM010000001.1"/>
</dbReference>
<evidence type="ECO:0000313" key="2">
    <source>
        <dbReference type="EMBL" id="NLR73649.1"/>
    </source>
</evidence>
<dbReference type="InterPro" id="IPR036046">
    <property type="entry name" value="Acylphosphatase-like_dom_sf"/>
</dbReference>
<dbReference type="EMBL" id="JABAIM010000001">
    <property type="protein sequence ID" value="NLR73649.1"/>
    <property type="molecule type" value="Genomic_DNA"/>
</dbReference>
<dbReference type="InterPro" id="IPR007024">
    <property type="entry name" value="BLUF_domain"/>
</dbReference>
<reference evidence="2 3" key="1">
    <citation type="submission" date="2020-04" db="EMBL/GenBank/DDBJ databases">
        <title>Draft genome of Leeia sp. IMCC25680.</title>
        <authorList>
            <person name="Song J."/>
            <person name="Cho J.-C."/>
        </authorList>
    </citation>
    <scope>NUCLEOTIDE SEQUENCE [LARGE SCALE GENOMIC DNA]</scope>
    <source>
        <strain evidence="2 3">IMCC25680</strain>
    </source>
</reference>
<dbReference type="GO" id="GO:0009882">
    <property type="term" value="F:blue light photoreceptor activity"/>
    <property type="evidence" value="ECO:0007669"/>
    <property type="project" value="InterPro"/>
</dbReference>
<protein>
    <submittedName>
        <fullName evidence="2">BLUF domain-containing protein</fullName>
    </submittedName>
</protein>